<proteinExistence type="predicted"/>
<evidence type="ECO:0000256" key="1">
    <source>
        <dbReference type="ARBA" id="ARBA00022737"/>
    </source>
</evidence>
<dbReference type="InterPro" id="IPR046960">
    <property type="entry name" value="PPR_At4g14850-like_plant"/>
</dbReference>
<dbReference type="FunFam" id="1.25.40.10:FF:000196">
    <property type="entry name" value="Pentatricopeptide repeat-containing protein At4g14850"/>
    <property type="match status" value="1"/>
</dbReference>
<evidence type="ECO:0000313" key="4">
    <source>
        <dbReference type="Proteomes" id="UP001161247"/>
    </source>
</evidence>
<dbReference type="PROSITE" id="PS51375">
    <property type="entry name" value="PPR"/>
    <property type="match status" value="4"/>
</dbReference>
<feature type="repeat" description="PPR" evidence="2">
    <location>
        <begin position="282"/>
        <end position="312"/>
    </location>
</feature>
<dbReference type="PANTHER" id="PTHR47926:SF347">
    <property type="entry name" value="PENTATRICOPEPTIDE REPEAT-CONTAINING PROTEIN"/>
    <property type="match status" value="1"/>
</dbReference>
<dbReference type="Pfam" id="PF13041">
    <property type="entry name" value="PPR_2"/>
    <property type="match status" value="1"/>
</dbReference>
<dbReference type="GO" id="GO:0003723">
    <property type="term" value="F:RNA binding"/>
    <property type="evidence" value="ECO:0007669"/>
    <property type="project" value="InterPro"/>
</dbReference>
<feature type="repeat" description="PPR" evidence="2">
    <location>
        <begin position="313"/>
        <end position="347"/>
    </location>
</feature>
<feature type="repeat" description="PPR" evidence="2">
    <location>
        <begin position="212"/>
        <end position="246"/>
    </location>
</feature>
<dbReference type="InterPro" id="IPR002885">
    <property type="entry name" value="PPR_rpt"/>
</dbReference>
<dbReference type="AlphaFoldDB" id="A0AAV1DK20"/>
<dbReference type="Gene3D" id="1.25.40.10">
    <property type="entry name" value="Tetratricopeptide repeat domain"/>
    <property type="match status" value="3"/>
</dbReference>
<dbReference type="PANTHER" id="PTHR47926">
    <property type="entry name" value="PENTATRICOPEPTIDE REPEAT-CONTAINING PROTEIN"/>
    <property type="match status" value="1"/>
</dbReference>
<dbReference type="InterPro" id="IPR011990">
    <property type="entry name" value="TPR-like_helical_dom_sf"/>
</dbReference>
<feature type="repeat" description="PPR" evidence="2">
    <location>
        <begin position="111"/>
        <end position="145"/>
    </location>
</feature>
<dbReference type="EMBL" id="OX459122">
    <property type="protein sequence ID" value="CAI9108083.1"/>
    <property type="molecule type" value="Genomic_DNA"/>
</dbReference>
<organism evidence="3 4">
    <name type="scientific">Oldenlandia corymbosa var. corymbosa</name>
    <dbReference type="NCBI Taxonomy" id="529605"/>
    <lineage>
        <taxon>Eukaryota</taxon>
        <taxon>Viridiplantae</taxon>
        <taxon>Streptophyta</taxon>
        <taxon>Embryophyta</taxon>
        <taxon>Tracheophyta</taxon>
        <taxon>Spermatophyta</taxon>
        <taxon>Magnoliopsida</taxon>
        <taxon>eudicotyledons</taxon>
        <taxon>Gunneridae</taxon>
        <taxon>Pentapetalae</taxon>
        <taxon>asterids</taxon>
        <taxon>lamiids</taxon>
        <taxon>Gentianales</taxon>
        <taxon>Rubiaceae</taxon>
        <taxon>Rubioideae</taxon>
        <taxon>Spermacoceae</taxon>
        <taxon>Hedyotis-Oldenlandia complex</taxon>
        <taxon>Oldenlandia</taxon>
    </lineage>
</organism>
<dbReference type="Proteomes" id="UP001161247">
    <property type="component" value="Chromosome 5"/>
</dbReference>
<dbReference type="GO" id="GO:0009451">
    <property type="term" value="P:RNA modification"/>
    <property type="evidence" value="ECO:0007669"/>
    <property type="project" value="InterPro"/>
</dbReference>
<reference evidence="3" key="1">
    <citation type="submission" date="2023-03" db="EMBL/GenBank/DDBJ databases">
        <authorList>
            <person name="Julca I."/>
        </authorList>
    </citation>
    <scope>NUCLEOTIDE SEQUENCE</scope>
</reference>
<dbReference type="Pfam" id="PF01535">
    <property type="entry name" value="PPR"/>
    <property type="match status" value="5"/>
</dbReference>
<gene>
    <name evidence="3" type="ORF">OLC1_LOCUS16236</name>
</gene>
<keyword evidence="1" id="KW-0677">Repeat</keyword>
<keyword evidence="4" id="KW-1185">Reference proteome</keyword>
<protein>
    <submittedName>
        <fullName evidence="3">OLC1v1007602C1</fullName>
    </submittedName>
</protein>
<dbReference type="NCBIfam" id="TIGR00756">
    <property type="entry name" value="PPR"/>
    <property type="match status" value="3"/>
</dbReference>
<accession>A0AAV1DK20</accession>
<evidence type="ECO:0000313" key="3">
    <source>
        <dbReference type="EMBL" id="CAI9108083.1"/>
    </source>
</evidence>
<name>A0AAV1DK20_OLDCO</name>
<evidence type="ECO:0000256" key="2">
    <source>
        <dbReference type="PROSITE-ProRule" id="PRU00708"/>
    </source>
</evidence>
<sequence>MLYRFLPAYKSKHLLNSLTFLGFHHVLVHSTAAICTENNPKYVENNKKEIDFELLFSTCTGIQIARKIHSLLIVSGQMRELKFAARLINVYAHLGNLPSSSTVFKHMQERDTYTWNSMLSIYAQNGQFDEAVDCLYGMLSSTCSDVRPDFYTFPPLLKACRKLADGVRIHCLSSKLGLEWDIFLASSLVHLYCRFGQLVIADRIFKEMPFRDIGCWNSLISGFCQYGNASEALRIVDDMRLEGIEMDAVTVSTILPVCAQKNDSVGGLLIHLYAVKHGLEIDVFVSNALINMYAKFGEIKSAQKVFDQMTIRDLVSWNSIIAAYEQNDFPDHAINFFHEMQLTGEQPDLWTLVSMASSIAQTRCAVSGKAVHGYVLRRFWFSKGVILGNAIVDMFYAHESKKFKGMAAAAMANKMLGGCILMRLWMIDFPPSPTPWSFWNDTAKWR</sequence>